<keyword evidence="1" id="KW-0812">Transmembrane</keyword>
<gene>
    <name evidence="2" type="ORF">OJAV_G00209470</name>
</gene>
<accession>A0A437C757</accession>
<evidence type="ECO:0000256" key="1">
    <source>
        <dbReference type="SAM" id="Phobius"/>
    </source>
</evidence>
<protein>
    <submittedName>
        <fullName evidence="2">Uncharacterized protein</fullName>
    </submittedName>
</protein>
<keyword evidence="1" id="KW-1133">Transmembrane helix</keyword>
<evidence type="ECO:0000313" key="2">
    <source>
        <dbReference type="EMBL" id="RVE58448.1"/>
    </source>
</evidence>
<feature type="transmembrane region" description="Helical" evidence="1">
    <location>
        <begin position="165"/>
        <end position="185"/>
    </location>
</feature>
<dbReference type="OrthoDB" id="10623750at2759"/>
<name>A0A437C757_ORYJA</name>
<sequence length="242" mass="26262">MQIQGRFSGFGEEERRRCGFVLKEQQVLFRFAERLSGAQPGDSVGELLSVLTTLKWTGADREGILEEALASDLKAVKNRAMAMVPDLEAAKYRAKALVLELEAAKSQTLGLAPDLELEAANSRSLGLAPDLEQEAARSRAMDLVPELEAVKDRAMVTDMGMDMDMVMVMVMVMAMDMDMVMAMVMDMDMVMVMVMVTGKSAAAGTSVVTSTENATRRARIVTGLPAAPAAATPTRLLETFFL</sequence>
<dbReference type="EMBL" id="CM012457">
    <property type="protein sequence ID" value="RVE58448.1"/>
    <property type="molecule type" value="Genomic_DNA"/>
</dbReference>
<keyword evidence="1" id="KW-0472">Membrane</keyword>
<dbReference type="Proteomes" id="UP000283210">
    <property type="component" value="Chromosome 21"/>
</dbReference>
<keyword evidence="3" id="KW-1185">Reference proteome</keyword>
<organism evidence="2 3">
    <name type="scientific">Oryzias javanicus</name>
    <name type="common">Javanese ricefish</name>
    <name type="synonym">Aplocheilus javanicus</name>
    <dbReference type="NCBI Taxonomy" id="123683"/>
    <lineage>
        <taxon>Eukaryota</taxon>
        <taxon>Metazoa</taxon>
        <taxon>Chordata</taxon>
        <taxon>Craniata</taxon>
        <taxon>Vertebrata</taxon>
        <taxon>Euteleostomi</taxon>
        <taxon>Actinopterygii</taxon>
        <taxon>Neopterygii</taxon>
        <taxon>Teleostei</taxon>
        <taxon>Neoteleostei</taxon>
        <taxon>Acanthomorphata</taxon>
        <taxon>Ovalentaria</taxon>
        <taxon>Atherinomorphae</taxon>
        <taxon>Beloniformes</taxon>
        <taxon>Adrianichthyidae</taxon>
        <taxon>Oryziinae</taxon>
        <taxon>Oryzias</taxon>
    </lineage>
</organism>
<evidence type="ECO:0000313" key="3">
    <source>
        <dbReference type="Proteomes" id="UP000283210"/>
    </source>
</evidence>
<reference evidence="2 3" key="2">
    <citation type="submission" date="2019-01" db="EMBL/GenBank/DDBJ databases">
        <title>A chromosome length genome reference of the Java medaka (oryzias javanicus).</title>
        <authorList>
            <person name="Herpin A."/>
            <person name="Takehana Y."/>
            <person name="Naruse K."/>
            <person name="Ansai S."/>
            <person name="Kawaguchi M."/>
        </authorList>
    </citation>
    <scope>NUCLEOTIDE SEQUENCE [LARGE SCALE GENOMIC DNA]</scope>
    <source>
        <strain evidence="2">RS831</strain>
        <tissue evidence="2">Whole body</tissue>
    </source>
</reference>
<proteinExistence type="predicted"/>
<dbReference type="AlphaFoldDB" id="A0A437C757"/>
<reference evidence="2 3" key="1">
    <citation type="submission" date="2018-11" db="EMBL/GenBank/DDBJ databases">
        <authorList>
            <person name="Lopez-Roques C."/>
            <person name="Donnadieu C."/>
            <person name="Bouchez O."/>
            <person name="Klopp C."/>
            <person name="Cabau C."/>
            <person name="Zahm M."/>
        </authorList>
    </citation>
    <scope>NUCLEOTIDE SEQUENCE [LARGE SCALE GENOMIC DNA]</scope>
    <source>
        <strain evidence="2">RS831</strain>
        <tissue evidence="2">Whole body</tissue>
    </source>
</reference>